<evidence type="ECO:0000313" key="10">
    <source>
        <dbReference type="Proteomes" id="UP000278085"/>
    </source>
</evidence>
<name>A0A430HJQ9_9BURK</name>
<feature type="domain" description="Histidine kinase" evidence="8">
    <location>
        <begin position="226"/>
        <end position="446"/>
    </location>
</feature>
<dbReference type="GO" id="GO:0000155">
    <property type="term" value="F:phosphorelay sensor kinase activity"/>
    <property type="evidence" value="ECO:0007669"/>
    <property type="project" value="InterPro"/>
</dbReference>
<dbReference type="Pfam" id="PF00512">
    <property type="entry name" value="HisKA"/>
    <property type="match status" value="1"/>
</dbReference>
<dbReference type="InterPro" id="IPR003661">
    <property type="entry name" value="HisK_dim/P_dom"/>
</dbReference>
<feature type="coiled-coil region" evidence="7">
    <location>
        <begin position="161"/>
        <end position="209"/>
    </location>
</feature>
<reference evidence="9 10" key="1">
    <citation type="submission" date="2018-12" db="EMBL/GenBank/DDBJ databases">
        <authorList>
            <person name="Yang E."/>
        </authorList>
    </citation>
    <scope>NUCLEOTIDE SEQUENCE [LARGE SCALE GENOMIC DNA]</scope>
    <source>
        <strain evidence="9 10">SOD</strain>
    </source>
</reference>
<dbReference type="Pfam" id="PF02518">
    <property type="entry name" value="HATPase_c"/>
    <property type="match status" value="2"/>
</dbReference>
<organism evidence="9 10">
    <name type="scientific">Massilia atriviolacea</name>
    <dbReference type="NCBI Taxonomy" id="2495579"/>
    <lineage>
        <taxon>Bacteria</taxon>
        <taxon>Pseudomonadati</taxon>
        <taxon>Pseudomonadota</taxon>
        <taxon>Betaproteobacteria</taxon>
        <taxon>Burkholderiales</taxon>
        <taxon>Oxalobacteraceae</taxon>
        <taxon>Telluria group</taxon>
        <taxon>Massilia</taxon>
    </lineage>
</organism>
<evidence type="ECO:0000256" key="3">
    <source>
        <dbReference type="ARBA" id="ARBA00022553"/>
    </source>
</evidence>
<keyword evidence="3" id="KW-0597">Phosphoprotein</keyword>
<keyword evidence="6" id="KW-0902">Two-component regulatory system</keyword>
<keyword evidence="10" id="KW-1185">Reference proteome</keyword>
<dbReference type="AlphaFoldDB" id="A0A430HJQ9"/>
<evidence type="ECO:0000256" key="1">
    <source>
        <dbReference type="ARBA" id="ARBA00000085"/>
    </source>
</evidence>
<dbReference type="CDD" id="cd16922">
    <property type="entry name" value="HATPase_EvgS-ArcB-TorS-like"/>
    <property type="match status" value="1"/>
</dbReference>
<protein>
    <recommendedName>
        <fullName evidence="2">histidine kinase</fullName>
        <ecNumber evidence="2">2.7.13.3</ecNumber>
    </recommendedName>
</protein>
<dbReference type="Proteomes" id="UP000278085">
    <property type="component" value="Unassembled WGS sequence"/>
</dbReference>
<evidence type="ECO:0000259" key="8">
    <source>
        <dbReference type="PROSITE" id="PS50109"/>
    </source>
</evidence>
<dbReference type="InterPro" id="IPR003594">
    <property type="entry name" value="HATPase_dom"/>
</dbReference>
<dbReference type="InterPro" id="IPR036890">
    <property type="entry name" value="HATPase_C_sf"/>
</dbReference>
<keyword evidence="5 9" id="KW-0418">Kinase</keyword>
<dbReference type="Gene3D" id="3.30.565.10">
    <property type="entry name" value="Histidine kinase-like ATPase, C-terminal domain"/>
    <property type="match status" value="2"/>
</dbReference>
<evidence type="ECO:0000256" key="7">
    <source>
        <dbReference type="SAM" id="Coils"/>
    </source>
</evidence>
<dbReference type="SUPFAM" id="SSF55874">
    <property type="entry name" value="ATPase domain of HSP90 chaperone/DNA topoisomerase II/histidine kinase"/>
    <property type="match status" value="2"/>
</dbReference>
<gene>
    <name evidence="9" type="ORF">EJB06_18815</name>
</gene>
<dbReference type="InterPro" id="IPR050736">
    <property type="entry name" value="Sensor_HK_Regulatory"/>
</dbReference>
<sequence length="463" mass="50033">MSLRILKIAIGTELDVVGARQRAREIAVLCGFAMQDQVRIATSVSEFARNVFNYAHGGRVEFSIEEADGAQALQIRIDDQGPGIADLDLVLSGRYQSATGMGLGILGARRLMDRCDIRTAAGSGTQIVLQKRFAGDAPRMTARMVGEMCAHLSALAPDSMLGEVQQQNQELLGTLDELKARQEELLQLTRELEENNRAVKVLYAELDEKAEHLRRADQAKTRFLSNMSHEFRTPLSSIRALAKLLLARADGELSEGQEKQVSYILQGTVALNEMVDDLLDLAKIEAGKVDVRAERFMVAEMFSTLRGLLRPLLGGSAVALTFQEPPPGLALVSDQGKLSQILRNFISNAIKYTEQGDITVLAALVPGQGMMRFSVADTGLGIAAADQAFIFEEFSQIENRLQTRVKGTGLGLPLCRKLADLLGGSVGVESVPGAGSVFHVSVPINYTAQGGEAATMPHSLSPD</sequence>
<proteinExistence type="predicted"/>
<dbReference type="InterPro" id="IPR036097">
    <property type="entry name" value="HisK_dim/P_sf"/>
</dbReference>
<evidence type="ECO:0000256" key="2">
    <source>
        <dbReference type="ARBA" id="ARBA00012438"/>
    </source>
</evidence>
<dbReference type="EC" id="2.7.13.3" evidence="2"/>
<dbReference type="PROSITE" id="PS50109">
    <property type="entry name" value="HIS_KIN"/>
    <property type="match status" value="1"/>
</dbReference>
<evidence type="ECO:0000256" key="4">
    <source>
        <dbReference type="ARBA" id="ARBA00022679"/>
    </source>
</evidence>
<dbReference type="PANTHER" id="PTHR43711:SF31">
    <property type="entry name" value="HISTIDINE KINASE"/>
    <property type="match status" value="1"/>
</dbReference>
<evidence type="ECO:0000313" key="9">
    <source>
        <dbReference type="EMBL" id="RSZ57731.1"/>
    </source>
</evidence>
<comment type="catalytic activity">
    <reaction evidence="1">
        <text>ATP + protein L-histidine = ADP + protein N-phospho-L-histidine.</text>
        <dbReference type="EC" id="2.7.13.3"/>
    </reaction>
</comment>
<dbReference type="RefSeq" id="WP_126075540.1">
    <property type="nucleotide sequence ID" value="NZ_CP051166.1"/>
</dbReference>
<dbReference type="PRINTS" id="PR00344">
    <property type="entry name" value="BCTRLSENSOR"/>
</dbReference>
<dbReference type="PANTHER" id="PTHR43711">
    <property type="entry name" value="TWO-COMPONENT HISTIDINE KINASE"/>
    <property type="match status" value="1"/>
</dbReference>
<dbReference type="EMBL" id="RXLQ01000009">
    <property type="protein sequence ID" value="RSZ57731.1"/>
    <property type="molecule type" value="Genomic_DNA"/>
</dbReference>
<dbReference type="SMART" id="SM00388">
    <property type="entry name" value="HisKA"/>
    <property type="match status" value="1"/>
</dbReference>
<evidence type="ECO:0000256" key="6">
    <source>
        <dbReference type="ARBA" id="ARBA00023012"/>
    </source>
</evidence>
<dbReference type="SUPFAM" id="SSF47384">
    <property type="entry name" value="Homodimeric domain of signal transducing histidine kinase"/>
    <property type="match status" value="1"/>
</dbReference>
<evidence type="ECO:0000256" key="5">
    <source>
        <dbReference type="ARBA" id="ARBA00022777"/>
    </source>
</evidence>
<dbReference type="CDD" id="cd00082">
    <property type="entry name" value="HisKA"/>
    <property type="match status" value="1"/>
</dbReference>
<dbReference type="OrthoDB" id="9810730at2"/>
<dbReference type="CDD" id="cd16934">
    <property type="entry name" value="HATPase_RsbT-like"/>
    <property type="match status" value="1"/>
</dbReference>
<dbReference type="SMART" id="SM00387">
    <property type="entry name" value="HATPase_c"/>
    <property type="match status" value="2"/>
</dbReference>
<accession>A0A430HJQ9</accession>
<keyword evidence="7" id="KW-0175">Coiled coil</keyword>
<dbReference type="InterPro" id="IPR005467">
    <property type="entry name" value="His_kinase_dom"/>
</dbReference>
<dbReference type="Gene3D" id="1.10.287.130">
    <property type="match status" value="1"/>
</dbReference>
<keyword evidence="4" id="KW-0808">Transferase</keyword>
<dbReference type="InterPro" id="IPR004358">
    <property type="entry name" value="Sig_transdc_His_kin-like_C"/>
</dbReference>
<comment type="caution">
    <text evidence="9">The sequence shown here is derived from an EMBL/GenBank/DDBJ whole genome shotgun (WGS) entry which is preliminary data.</text>
</comment>